<dbReference type="GO" id="GO:0016787">
    <property type="term" value="F:hydrolase activity"/>
    <property type="evidence" value="ECO:0007669"/>
    <property type="project" value="UniProtKB-KW"/>
</dbReference>
<organism evidence="6">
    <name type="scientific">viral metagenome</name>
    <dbReference type="NCBI Taxonomy" id="1070528"/>
    <lineage>
        <taxon>unclassified sequences</taxon>
        <taxon>metagenomes</taxon>
        <taxon>organismal metagenomes</taxon>
    </lineage>
</organism>
<accession>A0A6C0B1I6</accession>
<evidence type="ECO:0000313" key="6">
    <source>
        <dbReference type="EMBL" id="QHS85389.1"/>
    </source>
</evidence>
<sequence>MNIMNIMKTINTTNMLNTYIGQKGYTIYKDGLSLQQQNFIRTELTAKPYTPGISGGGGQQNNTFPIYRESNQKFYVPRYFGEQTFGKAKETRISEGTDINVPFLGELRDNQRPVVSTYINHIEKNGNTGGGLLELPCAFGKTCLALYICSVLKKKTLIIVHKEFLLNQWVERIQQFLPNAKVGRIQGQIVDIENKDIVIGMLQSLSMKDYPESTFDSFGLTIIDEVHHISSEVFSCALFKLVTKYTLGLSATMNRKDGTTKVFKMFLGDVIFKGKRDQDHDVVVRAIEYSGADSEFKRVATDFRGNVQYSTMISKLCAYNNRSEFILRIVTDMLKENPEQQIMILAHNRCLLTYFHDAISARNIASVGYYVGGMKEHALKESESKKVIVASYAMAAEGLDIKSLTTLIMATPKTDIEQSVGRILRERHGTPVVVDIIDEHVPFKNQWNKRKVFYKKQHYKIIQTNSAEYDPDIRFWKHVSCSKKKEAPTSEEQLLQTCFIKLPKSEKKK</sequence>
<dbReference type="Pfam" id="PF04851">
    <property type="entry name" value="ResIII"/>
    <property type="match status" value="1"/>
</dbReference>
<dbReference type="AlphaFoldDB" id="A0A6C0B1I6"/>
<dbReference type="CDD" id="cd17926">
    <property type="entry name" value="DEXHc_RE"/>
    <property type="match status" value="1"/>
</dbReference>
<dbReference type="InterPro" id="IPR014001">
    <property type="entry name" value="Helicase_ATP-bd"/>
</dbReference>
<keyword evidence="2" id="KW-0378">Hydrolase</keyword>
<dbReference type="InterPro" id="IPR027417">
    <property type="entry name" value="P-loop_NTPase"/>
</dbReference>
<name>A0A6C0B1I6_9ZZZZ</name>
<dbReference type="SMART" id="SM00487">
    <property type="entry name" value="DEXDc"/>
    <property type="match status" value="1"/>
</dbReference>
<evidence type="ECO:0000256" key="3">
    <source>
        <dbReference type="ARBA" id="ARBA00022806"/>
    </source>
</evidence>
<dbReference type="InterPro" id="IPR050615">
    <property type="entry name" value="ATP-dep_DNA_Helicase"/>
</dbReference>
<dbReference type="PROSITE" id="PS51192">
    <property type="entry name" value="HELICASE_ATP_BIND_1"/>
    <property type="match status" value="1"/>
</dbReference>
<keyword evidence="4" id="KW-0067">ATP-binding</keyword>
<dbReference type="SUPFAM" id="SSF52540">
    <property type="entry name" value="P-loop containing nucleoside triphosphate hydrolases"/>
    <property type="match status" value="2"/>
</dbReference>
<protein>
    <recommendedName>
        <fullName evidence="5">Helicase ATP-binding domain-containing protein</fullName>
    </recommendedName>
</protein>
<dbReference type="GO" id="GO:0005524">
    <property type="term" value="F:ATP binding"/>
    <property type="evidence" value="ECO:0007669"/>
    <property type="project" value="UniProtKB-KW"/>
</dbReference>
<evidence type="ECO:0000256" key="4">
    <source>
        <dbReference type="ARBA" id="ARBA00022840"/>
    </source>
</evidence>
<proteinExistence type="predicted"/>
<dbReference type="PANTHER" id="PTHR11274:SF0">
    <property type="entry name" value="GENERAL TRANSCRIPTION AND DNA REPAIR FACTOR IIH HELICASE SUBUNIT XPB"/>
    <property type="match status" value="1"/>
</dbReference>
<dbReference type="InterPro" id="IPR006935">
    <property type="entry name" value="Helicase/UvrB_N"/>
</dbReference>
<keyword evidence="3" id="KW-0347">Helicase</keyword>
<dbReference type="PANTHER" id="PTHR11274">
    <property type="entry name" value="RAD25/XP-B DNA REPAIR HELICASE"/>
    <property type="match status" value="1"/>
</dbReference>
<reference evidence="6" key="1">
    <citation type="journal article" date="2020" name="Nature">
        <title>Giant virus diversity and host interactions through global metagenomics.</title>
        <authorList>
            <person name="Schulz F."/>
            <person name="Roux S."/>
            <person name="Paez-Espino D."/>
            <person name="Jungbluth S."/>
            <person name="Walsh D.A."/>
            <person name="Denef V.J."/>
            <person name="McMahon K.D."/>
            <person name="Konstantinidis K.T."/>
            <person name="Eloe-Fadrosh E.A."/>
            <person name="Kyrpides N.C."/>
            <person name="Woyke T."/>
        </authorList>
    </citation>
    <scope>NUCLEOTIDE SEQUENCE</scope>
    <source>
        <strain evidence="6">GVMAG-M-3300009182-78</strain>
    </source>
</reference>
<evidence type="ECO:0000256" key="2">
    <source>
        <dbReference type="ARBA" id="ARBA00022801"/>
    </source>
</evidence>
<dbReference type="GO" id="GO:0003677">
    <property type="term" value="F:DNA binding"/>
    <property type="evidence" value="ECO:0007669"/>
    <property type="project" value="InterPro"/>
</dbReference>
<evidence type="ECO:0000256" key="1">
    <source>
        <dbReference type="ARBA" id="ARBA00022741"/>
    </source>
</evidence>
<dbReference type="Gene3D" id="3.40.50.300">
    <property type="entry name" value="P-loop containing nucleotide triphosphate hydrolases"/>
    <property type="match status" value="2"/>
</dbReference>
<dbReference type="EMBL" id="MN739043">
    <property type="protein sequence ID" value="QHS85389.1"/>
    <property type="molecule type" value="Genomic_DNA"/>
</dbReference>
<feature type="domain" description="Helicase ATP-binding" evidence="5">
    <location>
        <begin position="122"/>
        <end position="271"/>
    </location>
</feature>
<keyword evidence="1" id="KW-0547">Nucleotide-binding</keyword>
<dbReference type="GO" id="GO:0004386">
    <property type="term" value="F:helicase activity"/>
    <property type="evidence" value="ECO:0007669"/>
    <property type="project" value="UniProtKB-KW"/>
</dbReference>
<evidence type="ECO:0000259" key="5">
    <source>
        <dbReference type="PROSITE" id="PS51192"/>
    </source>
</evidence>